<evidence type="ECO:0000313" key="3">
    <source>
        <dbReference type="Proteomes" id="UP001627154"/>
    </source>
</evidence>
<organism evidence="2 3">
    <name type="scientific">Trichogramma kaykai</name>
    <dbReference type="NCBI Taxonomy" id="54128"/>
    <lineage>
        <taxon>Eukaryota</taxon>
        <taxon>Metazoa</taxon>
        <taxon>Ecdysozoa</taxon>
        <taxon>Arthropoda</taxon>
        <taxon>Hexapoda</taxon>
        <taxon>Insecta</taxon>
        <taxon>Pterygota</taxon>
        <taxon>Neoptera</taxon>
        <taxon>Endopterygota</taxon>
        <taxon>Hymenoptera</taxon>
        <taxon>Apocrita</taxon>
        <taxon>Proctotrupomorpha</taxon>
        <taxon>Chalcidoidea</taxon>
        <taxon>Trichogrammatidae</taxon>
        <taxon>Trichogramma</taxon>
    </lineage>
</organism>
<feature type="compositionally biased region" description="Basic and acidic residues" evidence="1">
    <location>
        <begin position="190"/>
        <end position="199"/>
    </location>
</feature>
<reference evidence="2 3" key="1">
    <citation type="journal article" date="2024" name="bioRxiv">
        <title>A reference genome for Trichogramma kaykai: A tiny desert-dwelling parasitoid wasp with competing sex-ratio distorters.</title>
        <authorList>
            <person name="Culotta J."/>
            <person name="Lindsey A.R."/>
        </authorList>
    </citation>
    <scope>NUCLEOTIDE SEQUENCE [LARGE SCALE GENOMIC DNA]</scope>
    <source>
        <strain evidence="2 3">KSX58</strain>
    </source>
</reference>
<evidence type="ECO:0000256" key="1">
    <source>
        <dbReference type="SAM" id="MobiDB-lite"/>
    </source>
</evidence>
<protein>
    <submittedName>
        <fullName evidence="2">Uncharacterized protein</fullName>
    </submittedName>
</protein>
<feature type="region of interest" description="Disordered" evidence="1">
    <location>
        <begin position="124"/>
        <end position="199"/>
    </location>
</feature>
<feature type="compositionally biased region" description="Basic residues" evidence="1">
    <location>
        <begin position="1"/>
        <end position="11"/>
    </location>
</feature>
<name>A0ABD2WAS5_9HYME</name>
<gene>
    <name evidence="2" type="ORF">TKK_015306</name>
</gene>
<proteinExistence type="predicted"/>
<sequence length="199" mass="22234">MNLRNNRKSRKSKEDDRSSSSHKQVNPTQQTSTPKRVSIKLVDYSFKSNDTNESFNAAIGSIENSTPNDSLNLTRTILDYSSYQAPNISEQVENVLTNGQDVPPVISEVDKISENDIETKKHLKEISNSQKGVEAEKRADVCVDSNQEGDFSKSHQEDTIEEYLPDNSQITLESNPESITLQKALPYPVSKDDKGKGKT</sequence>
<dbReference type="EMBL" id="JBJJXI010000122">
    <property type="protein sequence ID" value="KAL3389956.1"/>
    <property type="molecule type" value="Genomic_DNA"/>
</dbReference>
<keyword evidence="3" id="KW-1185">Reference proteome</keyword>
<feature type="compositionally biased region" description="Polar residues" evidence="1">
    <location>
        <begin position="22"/>
        <end position="35"/>
    </location>
</feature>
<feature type="compositionally biased region" description="Polar residues" evidence="1">
    <location>
        <begin position="166"/>
        <end position="181"/>
    </location>
</feature>
<dbReference type="AlphaFoldDB" id="A0ABD2WAS5"/>
<accession>A0ABD2WAS5</accession>
<dbReference type="Proteomes" id="UP001627154">
    <property type="component" value="Unassembled WGS sequence"/>
</dbReference>
<comment type="caution">
    <text evidence="2">The sequence shown here is derived from an EMBL/GenBank/DDBJ whole genome shotgun (WGS) entry which is preliminary data.</text>
</comment>
<feature type="region of interest" description="Disordered" evidence="1">
    <location>
        <begin position="1"/>
        <end position="36"/>
    </location>
</feature>
<evidence type="ECO:0000313" key="2">
    <source>
        <dbReference type="EMBL" id="KAL3389956.1"/>
    </source>
</evidence>